<dbReference type="Proteomes" id="UP000264330">
    <property type="component" value="Unassembled WGS sequence"/>
</dbReference>
<protein>
    <recommendedName>
        <fullName evidence="1">PAS domain-containing protein</fullName>
    </recommendedName>
</protein>
<evidence type="ECO:0000259" key="1">
    <source>
        <dbReference type="Pfam" id="PF13426"/>
    </source>
</evidence>
<feature type="domain" description="PAS" evidence="1">
    <location>
        <begin position="83"/>
        <end position="181"/>
    </location>
</feature>
<dbReference type="InterPro" id="IPR035965">
    <property type="entry name" value="PAS-like_dom_sf"/>
</dbReference>
<dbReference type="SUPFAM" id="SSF55785">
    <property type="entry name" value="PYP-like sensor domain (PAS domain)"/>
    <property type="match status" value="1"/>
</dbReference>
<evidence type="ECO:0000313" key="2">
    <source>
        <dbReference type="EMBL" id="HCV81729.1"/>
    </source>
</evidence>
<name>A0A3D5J0T9_9FLAO</name>
<dbReference type="AlphaFoldDB" id="A0A3D5J0T9"/>
<dbReference type="InterPro" id="IPR000014">
    <property type="entry name" value="PAS"/>
</dbReference>
<reference evidence="2 3" key="1">
    <citation type="journal article" date="2018" name="Nat. Biotechnol.">
        <title>A standardized bacterial taxonomy based on genome phylogeny substantially revises the tree of life.</title>
        <authorList>
            <person name="Parks D.H."/>
            <person name="Chuvochina M."/>
            <person name="Waite D.W."/>
            <person name="Rinke C."/>
            <person name="Skarshewski A."/>
            <person name="Chaumeil P.A."/>
            <person name="Hugenholtz P."/>
        </authorList>
    </citation>
    <scope>NUCLEOTIDE SEQUENCE [LARGE SCALE GENOMIC DNA]</scope>
    <source>
        <strain evidence="2">UBA9359</strain>
    </source>
</reference>
<accession>A0A3D5J0T9</accession>
<dbReference type="NCBIfam" id="TIGR00229">
    <property type="entry name" value="sensory_box"/>
    <property type="match status" value="1"/>
</dbReference>
<dbReference type="CDD" id="cd00130">
    <property type="entry name" value="PAS"/>
    <property type="match status" value="1"/>
</dbReference>
<dbReference type="EMBL" id="DPMF01000272">
    <property type="protein sequence ID" value="HCV81729.1"/>
    <property type="molecule type" value="Genomic_DNA"/>
</dbReference>
<organism evidence="2 3">
    <name type="scientific">Zunongwangia profunda</name>
    <dbReference type="NCBI Taxonomy" id="398743"/>
    <lineage>
        <taxon>Bacteria</taxon>
        <taxon>Pseudomonadati</taxon>
        <taxon>Bacteroidota</taxon>
        <taxon>Flavobacteriia</taxon>
        <taxon>Flavobacteriales</taxon>
        <taxon>Flavobacteriaceae</taxon>
        <taxon>Zunongwangia</taxon>
    </lineage>
</organism>
<evidence type="ECO:0000313" key="3">
    <source>
        <dbReference type="Proteomes" id="UP000264330"/>
    </source>
</evidence>
<sequence>MAPEKDYNLSSLDLFLNESSELLSNLQVQQLHPLSSMDIFADYSDKIKEQARRKTEMKSLQSFAEKFNWNTPLNFMLEKDYEALILTQKDQTIVWTNKGFSSMTGYPANFAKGKKPNFLQGKNTSAITKKNIKNLVTSGTNFSEVLANYRKNGEEYLCKIDIYPIKNIEQQITHFLALEKEIYEY</sequence>
<dbReference type="Gene3D" id="3.30.450.20">
    <property type="entry name" value="PAS domain"/>
    <property type="match status" value="1"/>
</dbReference>
<gene>
    <name evidence="2" type="ORF">DGQ38_11850</name>
</gene>
<comment type="caution">
    <text evidence="2">The sequence shown here is derived from an EMBL/GenBank/DDBJ whole genome shotgun (WGS) entry which is preliminary data.</text>
</comment>
<dbReference type="RefSeq" id="WP_228249358.1">
    <property type="nucleotide sequence ID" value="NZ_CAJXAW010000079.1"/>
</dbReference>
<dbReference type="Pfam" id="PF13426">
    <property type="entry name" value="PAS_9"/>
    <property type="match status" value="1"/>
</dbReference>
<proteinExistence type="predicted"/>